<keyword evidence="1" id="KW-1133">Transmembrane helix</keyword>
<evidence type="ECO:0000313" key="2">
    <source>
        <dbReference type="EMBL" id="SEP69269.1"/>
    </source>
</evidence>
<organism evidence="2 3">
    <name type="scientific">Treponema bryantii</name>
    <dbReference type="NCBI Taxonomy" id="163"/>
    <lineage>
        <taxon>Bacteria</taxon>
        <taxon>Pseudomonadati</taxon>
        <taxon>Spirochaetota</taxon>
        <taxon>Spirochaetia</taxon>
        <taxon>Spirochaetales</taxon>
        <taxon>Treponemataceae</taxon>
        <taxon>Treponema</taxon>
    </lineage>
</organism>
<feature type="transmembrane region" description="Helical" evidence="1">
    <location>
        <begin position="113"/>
        <end position="134"/>
    </location>
</feature>
<gene>
    <name evidence="2" type="ORF">SAMN04487977_101133</name>
</gene>
<proteinExistence type="predicted"/>
<accession>A0A1H8ZXW1</accession>
<feature type="transmembrane region" description="Helical" evidence="1">
    <location>
        <begin position="50"/>
        <end position="70"/>
    </location>
</feature>
<dbReference type="RefSeq" id="WP_074639952.1">
    <property type="nucleotide sequence ID" value="NZ_AP025286.1"/>
</dbReference>
<keyword evidence="1" id="KW-0472">Membrane</keyword>
<reference evidence="2 3" key="1">
    <citation type="submission" date="2016-10" db="EMBL/GenBank/DDBJ databases">
        <authorList>
            <person name="de Groot N.N."/>
        </authorList>
    </citation>
    <scope>NUCLEOTIDE SEQUENCE [LARGE SCALE GENOMIC DNA]</scope>
    <source>
        <strain evidence="2 3">B25</strain>
    </source>
</reference>
<feature type="transmembrane region" description="Helical" evidence="1">
    <location>
        <begin position="12"/>
        <end position="30"/>
    </location>
</feature>
<name>A0A1H8ZXW1_9SPIR</name>
<evidence type="ECO:0000313" key="3">
    <source>
        <dbReference type="Proteomes" id="UP000182360"/>
    </source>
</evidence>
<dbReference type="Proteomes" id="UP000182360">
    <property type="component" value="Unassembled WGS sequence"/>
</dbReference>
<keyword evidence="3" id="KW-1185">Reference proteome</keyword>
<keyword evidence="1" id="KW-0812">Transmembrane</keyword>
<dbReference type="EMBL" id="FOFU01000001">
    <property type="protein sequence ID" value="SEP69269.1"/>
    <property type="molecule type" value="Genomic_DNA"/>
</dbReference>
<feature type="transmembrane region" description="Helical" evidence="1">
    <location>
        <begin position="82"/>
        <end position="107"/>
    </location>
</feature>
<evidence type="ECO:0008006" key="4">
    <source>
        <dbReference type="Google" id="ProtNLM"/>
    </source>
</evidence>
<sequence length="155" mass="17993">MKKRLVSFIESLLKIFAVIILMFAIATVLIGKEAESFPNLFMTENKGIAITTFFQLFAFSFFICVLRLVFFTDVFLKKTNLILRNIFFFVLTIVVFVIIALICHWIPDRLLIWILVLASYSLSTVISILITHFFTKKEDEKLNDALAKIQERSKE</sequence>
<evidence type="ECO:0000256" key="1">
    <source>
        <dbReference type="SAM" id="Phobius"/>
    </source>
</evidence>
<protein>
    <recommendedName>
        <fullName evidence="4">DUF3021 domain-containing protein</fullName>
    </recommendedName>
</protein>
<dbReference type="AlphaFoldDB" id="A0A1H8ZXW1"/>